<name>A0AAX4H8Q2_9ASCO</name>
<evidence type="ECO:0000313" key="1">
    <source>
        <dbReference type="EMBL" id="WPK24794.1"/>
    </source>
</evidence>
<dbReference type="RefSeq" id="XP_062877177.1">
    <property type="nucleotide sequence ID" value="XM_063021107.1"/>
</dbReference>
<organism evidence="1 2">
    <name type="scientific">Australozyma saopauloensis</name>
    <dbReference type="NCBI Taxonomy" id="291208"/>
    <lineage>
        <taxon>Eukaryota</taxon>
        <taxon>Fungi</taxon>
        <taxon>Dikarya</taxon>
        <taxon>Ascomycota</taxon>
        <taxon>Saccharomycotina</taxon>
        <taxon>Pichiomycetes</taxon>
        <taxon>Metschnikowiaceae</taxon>
        <taxon>Australozyma</taxon>
    </lineage>
</organism>
<protein>
    <recommendedName>
        <fullName evidence="3">Cleavage/polyadenylation specificity factor A subunit N-terminal domain-containing protein</fullName>
    </recommendedName>
</protein>
<dbReference type="InterPro" id="IPR015943">
    <property type="entry name" value="WD40/YVTN_repeat-like_dom_sf"/>
</dbReference>
<dbReference type="EMBL" id="CP138895">
    <property type="protein sequence ID" value="WPK24794.1"/>
    <property type="molecule type" value="Genomic_DNA"/>
</dbReference>
<dbReference type="AlphaFoldDB" id="A0AAX4H8Q2"/>
<keyword evidence="2" id="KW-1185">Reference proteome</keyword>
<accession>A0AAX4H8Q2</accession>
<proteinExistence type="predicted"/>
<dbReference type="GeneID" id="88173150"/>
<gene>
    <name evidence="1" type="ORF">PUMCH_002085</name>
</gene>
<evidence type="ECO:0008006" key="3">
    <source>
        <dbReference type="Google" id="ProtNLM"/>
    </source>
</evidence>
<evidence type="ECO:0000313" key="2">
    <source>
        <dbReference type="Proteomes" id="UP001338582"/>
    </source>
</evidence>
<sequence length="1046" mass="116961">MRALVSDYIPLASCKFAKRARIASHDNCVVGADFETLKVWIFENELPYLSLKHEINCGEPILQLAILHGDECDLVVCLLEDSVTVVEIHEGSSHSITTIPIDYVLGHQKRIESDPYMEIYKHDDIDYLLIYRFSGFVTLVNLSLKLETAPIVLRGKRKAPSRKERTFCMGEITVVLMAMLQTQTPVLAVLYRDVDFYYSLRYYDVSMSAIILEISRQMEIFKGAPTHVYAALGGVVVMSDSKVWYFPPPHLSASVENEAGDSIHPVSINYKENVVTLNYSALSARFLGSKITCSTSIDKYRQLVVTDKGDSILLYLQTRRSFSTIEVGAFKVVPLLRCTIASTITHIDENVFFASSAVSRSILFRIIPRAPFIDILQTLTNNSPILSVDAFSAGYSTSTVVARGGFNSGEIHVLPSPCITASHCESVQVRSDIDSLELEEGDTVTVVKMFAGKTHTQNQHFPTHAHLHVDASQEFASEKVKADRWEINEQESLTLVDRTPVTLQYKGTSTHSIELPGFDQISDLLWQSGDMLDIFACLWNGKMVQIRISSTAAEIVHLLDLPYDGKTHLGKVDTEKDSYIIMALNSNGALFQAIYTSSEFTGSTCRKTKTADGSFRLSVNREIGYSSILVFDRCNIFQLVKPELCAFLEPRQILSTKEPILDCKYNSKQRNLFVLFSNGVLSHFHIDLKQHPVSYFSDKLVKSVIRVTKRYFVCLEIDHKANEATGSIDLRSQLKVLDAATLSVLDVYEAKDTENFIDVFRLPNPDSEDDILRIVAINSGSSTDQLLLVFRIEEGRFLAPHYYPMNGFFPVSTSILSATRFKDRFVLVGTSTIDLRLIKTADSFAWEGASMNDFEGLFIGVDAGINSEITVLADANRGIHLVKIAEKTHGLLQLQYPPALLSSLKVFKKKNIIVYGDSIGNVGAIRIAQGESAASLPFDHCKSVEQLFAANIDEPVNTITVICELPISLLVGTSSGRILKFQQVSGTFRNKSHRLSDLRLRPWVALCADDPQGNQAPFNCYDAKFLDTQESSFKFKRTFSEFHRQF</sequence>
<dbReference type="Gene3D" id="2.130.10.10">
    <property type="entry name" value="YVTN repeat-like/Quinoprotein amine dehydrogenase"/>
    <property type="match status" value="1"/>
</dbReference>
<dbReference type="Proteomes" id="UP001338582">
    <property type="component" value="Chromosome 2"/>
</dbReference>
<dbReference type="KEGG" id="asau:88173150"/>
<reference evidence="1 2" key="1">
    <citation type="submission" date="2023-10" db="EMBL/GenBank/DDBJ databases">
        <title>Draft Genome Sequence of Candida saopaulonensis from a very Premature Infant with Sepsis.</title>
        <authorList>
            <person name="Ning Y."/>
            <person name="Dai R."/>
            <person name="Xiao M."/>
            <person name="Xu Y."/>
            <person name="Yan Q."/>
            <person name="Zhang L."/>
        </authorList>
    </citation>
    <scope>NUCLEOTIDE SEQUENCE [LARGE SCALE GENOMIC DNA]</scope>
    <source>
        <strain evidence="1 2">19XY460</strain>
    </source>
</reference>